<dbReference type="PANTHER" id="PTHR22776">
    <property type="entry name" value="MARVEL-CONTAINING POTENTIAL LIPID RAFT-ASSOCIATED PROTEIN"/>
    <property type="match status" value="1"/>
</dbReference>
<dbReference type="InterPro" id="IPR008253">
    <property type="entry name" value="Marvel"/>
</dbReference>
<feature type="transmembrane region" description="Helical" evidence="7">
    <location>
        <begin position="144"/>
        <end position="165"/>
    </location>
</feature>
<name>A0AAV0XHJ0_9HEMI</name>
<sequence>MPDTVVTVQNPESKPAGKPGVENGNVNNIFSWVEINYNYFKTLPGILKLAQLILGIICLALASPARLPGTNWFLFVVIISFIATAIWSFVYLLSIREAINFPINWVLTEFFNTLLLTVLYTVAFIVQISAWSRPYQSYYRNPNIAAGVFGIINAAVYGTGVYLIFSDWKKSRTSSTVQQQ</sequence>
<feature type="compositionally biased region" description="Polar residues" evidence="6">
    <location>
        <begin position="1"/>
        <end position="12"/>
    </location>
</feature>
<evidence type="ECO:0000256" key="6">
    <source>
        <dbReference type="SAM" id="MobiDB-lite"/>
    </source>
</evidence>
<evidence type="ECO:0000313" key="10">
    <source>
        <dbReference type="Proteomes" id="UP001160148"/>
    </source>
</evidence>
<dbReference type="Proteomes" id="UP001160148">
    <property type="component" value="Unassembled WGS sequence"/>
</dbReference>
<feature type="transmembrane region" description="Helical" evidence="7">
    <location>
        <begin position="72"/>
        <end position="93"/>
    </location>
</feature>
<dbReference type="InterPro" id="IPR050578">
    <property type="entry name" value="MARVEL-CKLF_proteins"/>
</dbReference>
<dbReference type="PROSITE" id="PS51225">
    <property type="entry name" value="MARVEL"/>
    <property type="match status" value="1"/>
</dbReference>
<evidence type="ECO:0000256" key="7">
    <source>
        <dbReference type="SAM" id="Phobius"/>
    </source>
</evidence>
<feature type="transmembrane region" description="Helical" evidence="7">
    <location>
        <begin position="105"/>
        <end position="132"/>
    </location>
</feature>
<evidence type="ECO:0000313" key="9">
    <source>
        <dbReference type="EMBL" id="CAI6367041.1"/>
    </source>
</evidence>
<keyword evidence="4 5" id="KW-0472">Membrane</keyword>
<comment type="caution">
    <text evidence="9">The sequence shown here is derived from an EMBL/GenBank/DDBJ whole genome shotgun (WGS) entry which is preliminary data.</text>
</comment>
<evidence type="ECO:0000256" key="4">
    <source>
        <dbReference type="ARBA" id="ARBA00023136"/>
    </source>
</evidence>
<reference evidence="9 10" key="1">
    <citation type="submission" date="2023-01" db="EMBL/GenBank/DDBJ databases">
        <authorList>
            <person name="Whitehead M."/>
        </authorList>
    </citation>
    <scope>NUCLEOTIDE SEQUENCE [LARGE SCALE GENOMIC DNA]</scope>
</reference>
<protein>
    <recommendedName>
        <fullName evidence="8">MARVEL domain-containing protein</fullName>
    </recommendedName>
</protein>
<gene>
    <name evidence="9" type="ORF">MEUPH1_LOCUS21560</name>
</gene>
<dbReference type="EMBL" id="CARXXK010000004">
    <property type="protein sequence ID" value="CAI6367041.1"/>
    <property type="molecule type" value="Genomic_DNA"/>
</dbReference>
<evidence type="ECO:0000259" key="8">
    <source>
        <dbReference type="PROSITE" id="PS51225"/>
    </source>
</evidence>
<feature type="domain" description="MARVEL" evidence="8">
    <location>
        <begin position="39"/>
        <end position="169"/>
    </location>
</feature>
<evidence type="ECO:0000256" key="1">
    <source>
        <dbReference type="ARBA" id="ARBA00004141"/>
    </source>
</evidence>
<comment type="subcellular location">
    <subcellularLocation>
        <location evidence="1">Membrane</location>
        <topology evidence="1">Multi-pass membrane protein</topology>
    </subcellularLocation>
</comment>
<keyword evidence="2 5" id="KW-0812">Transmembrane</keyword>
<keyword evidence="10" id="KW-1185">Reference proteome</keyword>
<evidence type="ECO:0000256" key="3">
    <source>
        <dbReference type="ARBA" id="ARBA00022989"/>
    </source>
</evidence>
<dbReference type="PANTHER" id="PTHR22776:SF97">
    <property type="entry name" value="RE01453P"/>
    <property type="match status" value="1"/>
</dbReference>
<organism evidence="9 10">
    <name type="scientific">Macrosiphum euphorbiae</name>
    <name type="common">potato aphid</name>
    <dbReference type="NCBI Taxonomy" id="13131"/>
    <lineage>
        <taxon>Eukaryota</taxon>
        <taxon>Metazoa</taxon>
        <taxon>Ecdysozoa</taxon>
        <taxon>Arthropoda</taxon>
        <taxon>Hexapoda</taxon>
        <taxon>Insecta</taxon>
        <taxon>Pterygota</taxon>
        <taxon>Neoptera</taxon>
        <taxon>Paraneoptera</taxon>
        <taxon>Hemiptera</taxon>
        <taxon>Sternorrhyncha</taxon>
        <taxon>Aphidomorpha</taxon>
        <taxon>Aphidoidea</taxon>
        <taxon>Aphididae</taxon>
        <taxon>Macrosiphini</taxon>
        <taxon>Macrosiphum</taxon>
    </lineage>
</organism>
<feature type="transmembrane region" description="Helical" evidence="7">
    <location>
        <begin position="46"/>
        <end position="66"/>
    </location>
</feature>
<accession>A0AAV0XHJ0</accession>
<evidence type="ECO:0000256" key="2">
    <source>
        <dbReference type="ARBA" id="ARBA00022692"/>
    </source>
</evidence>
<keyword evidence="3 7" id="KW-1133">Transmembrane helix</keyword>
<feature type="region of interest" description="Disordered" evidence="6">
    <location>
        <begin position="1"/>
        <end position="20"/>
    </location>
</feature>
<dbReference type="AlphaFoldDB" id="A0AAV0XHJ0"/>
<dbReference type="GO" id="GO:0016020">
    <property type="term" value="C:membrane"/>
    <property type="evidence" value="ECO:0007669"/>
    <property type="project" value="UniProtKB-SubCell"/>
</dbReference>
<proteinExistence type="predicted"/>
<evidence type="ECO:0000256" key="5">
    <source>
        <dbReference type="PROSITE-ProRule" id="PRU00581"/>
    </source>
</evidence>
<dbReference type="Pfam" id="PF01284">
    <property type="entry name" value="MARVEL"/>
    <property type="match status" value="1"/>
</dbReference>